<dbReference type="PROSITE" id="PS00501">
    <property type="entry name" value="SPASE_I_1"/>
    <property type="match status" value="1"/>
</dbReference>
<dbReference type="PANTHER" id="PTHR43390">
    <property type="entry name" value="SIGNAL PEPTIDASE I"/>
    <property type="match status" value="1"/>
</dbReference>
<evidence type="ECO:0000313" key="5">
    <source>
        <dbReference type="Proteomes" id="UP001396334"/>
    </source>
</evidence>
<accession>A0ABR2PQA5</accession>
<dbReference type="EMBL" id="JBBPBN010000054">
    <property type="protein sequence ID" value="KAK8990628.1"/>
    <property type="molecule type" value="Genomic_DNA"/>
</dbReference>
<dbReference type="PANTHER" id="PTHR43390:SF2">
    <property type="entry name" value="THYLAKOIDAL PROCESSING PEPTIDASE 2, CHLOROPLASTIC-RELATED"/>
    <property type="match status" value="1"/>
</dbReference>
<dbReference type="InterPro" id="IPR019758">
    <property type="entry name" value="Pept_S26A_signal_pept_1_CS"/>
</dbReference>
<keyword evidence="1" id="KW-0645">Protease</keyword>
<dbReference type="SUPFAM" id="SSF51306">
    <property type="entry name" value="LexA/Signal peptidase"/>
    <property type="match status" value="1"/>
</dbReference>
<sequence length="370" mass="40883">MAIRVAVTFSGYVAQNLTSTVGSRLGSCSSRSLHECWPRSRFLSPKLKSDVNASPPRAYNASSVFDLRHQRPIMYSALAEEILKDGLNNPFFTGLIWWLMKTSVFSSCTSVTSMGILPFNVVTILPFWKGSKWLPGNEPAPPVGVEGTEVDRGGTSNGVELDTKTFVKSSWISRMINNCSEDAKAAFIAVTLSILFRSFLAEPRSISSSSMCPTLDIGDRILVEKVSYFFREPEVLEIVIFRVPPILQEIGYSSDDVFIKRIVAKAGDCVEVCDGKLLINGVAQDEDFVLEPLAYEMEPLVVPEGYVFVLGDNRNNSFDSHNWGPLPIDNIFGRSVFRYWPPSKVSDTIHDAHVGKVAVARVSKNGPQSL</sequence>
<dbReference type="Proteomes" id="UP001396334">
    <property type="component" value="Unassembled WGS sequence"/>
</dbReference>
<dbReference type="InterPro" id="IPR036286">
    <property type="entry name" value="LexA/Signal_pep-like_sf"/>
</dbReference>
<dbReference type="PRINTS" id="PR00727">
    <property type="entry name" value="LEADERPTASE"/>
</dbReference>
<dbReference type="PROSITE" id="PS00761">
    <property type="entry name" value="SPASE_I_3"/>
    <property type="match status" value="1"/>
</dbReference>
<dbReference type="NCBIfam" id="TIGR02227">
    <property type="entry name" value="sigpep_I_bact"/>
    <property type="match status" value="1"/>
</dbReference>
<name>A0ABR2PQA5_9ROSI</name>
<keyword evidence="2" id="KW-0378">Hydrolase</keyword>
<evidence type="ECO:0000256" key="2">
    <source>
        <dbReference type="ARBA" id="ARBA00022801"/>
    </source>
</evidence>
<dbReference type="InterPro" id="IPR019756">
    <property type="entry name" value="Pept_S26A_signal_pept_1_Ser-AS"/>
</dbReference>
<reference evidence="4 5" key="1">
    <citation type="journal article" date="2024" name="G3 (Bethesda)">
        <title>Genome assembly of Hibiscus sabdariffa L. provides insights into metabolisms of medicinal natural products.</title>
        <authorList>
            <person name="Kim T."/>
        </authorList>
    </citation>
    <scope>NUCLEOTIDE SEQUENCE [LARGE SCALE GENOMIC DNA]</scope>
    <source>
        <strain evidence="4">TK-2024</strain>
        <tissue evidence="4">Old leaves</tissue>
    </source>
</reference>
<evidence type="ECO:0000313" key="4">
    <source>
        <dbReference type="EMBL" id="KAK8990628.1"/>
    </source>
</evidence>
<evidence type="ECO:0000256" key="1">
    <source>
        <dbReference type="ARBA" id="ARBA00022670"/>
    </source>
</evidence>
<dbReference type="CDD" id="cd06530">
    <property type="entry name" value="S26_SPase_I"/>
    <property type="match status" value="1"/>
</dbReference>
<dbReference type="Pfam" id="PF10502">
    <property type="entry name" value="Peptidase_S26"/>
    <property type="match status" value="1"/>
</dbReference>
<gene>
    <name evidence="4" type="ORF">V6N11_009320</name>
</gene>
<proteinExistence type="predicted"/>
<evidence type="ECO:0000259" key="3">
    <source>
        <dbReference type="Pfam" id="PF10502"/>
    </source>
</evidence>
<protein>
    <recommendedName>
        <fullName evidence="3">Peptidase S26 domain-containing protein</fullName>
    </recommendedName>
</protein>
<keyword evidence="5" id="KW-1185">Reference proteome</keyword>
<dbReference type="InterPro" id="IPR019533">
    <property type="entry name" value="Peptidase_S26"/>
</dbReference>
<comment type="caution">
    <text evidence="4">The sequence shown here is derived from an EMBL/GenBank/DDBJ whole genome shotgun (WGS) entry which is preliminary data.</text>
</comment>
<dbReference type="InterPro" id="IPR000223">
    <property type="entry name" value="Pept_S26A_signal_pept_1"/>
</dbReference>
<dbReference type="Gene3D" id="2.10.109.10">
    <property type="entry name" value="Umud Fragment, subunit A"/>
    <property type="match status" value="1"/>
</dbReference>
<feature type="domain" description="Peptidase S26" evidence="3">
    <location>
        <begin position="183"/>
        <end position="340"/>
    </location>
</feature>
<organism evidence="4 5">
    <name type="scientific">Hibiscus sabdariffa</name>
    <name type="common">roselle</name>
    <dbReference type="NCBI Taxonomy" id="183260"/>
    <lineage>
        <taxon>Eukaryota</taxon>
        <taxon>Viridiplantae</taxon>
        <taxon>Streptophyta</taxon>
        <taxon>Embryophyta</taxon>
        <taxon>Tracheophyta</taxon>
        <taxon>Spermatophyta</taxon>
        <taxon>Magnoliopsida</taxon>
        <taxon>eudicotyledons</taxon>
        <taxon>Gunneridae</taxon>
        <taxon>Pentapetalae</taxon>
        <taxon>rosids</taxon>
        <taxon>malvids</taxon>
        <taxon>Malvales</taxon>
        <taxon>Malvaceae</taxon>
        <taxon>Malvoideae</taxon>
        <taxon>Hibiscus</taxon>
    </lineage>
</organism>